<accession>A0A133KE59</accession>
<dbReference type="InterPro" id="IPR036291">
    <property type="entry name" value="NAD(P)-bd_dom_sf"/>
</dbReference>
<evidence type="ECO:0000256" key="19">
    <source>
        <dbReference type="RuleBase" id="RU004171"/>
    </source>
</evidence>
<comment type="pathway">
    <text evidence="3 18">Amino-acid biosynthesis; L-methionine biosynthesis via de novo pathway; L-homoserine from L-aspartate: step 3/3.</text>
</comment>
<dbReference type="PANTHER" id="PTHR43331">
    <property type="entry name" value="HOMOSERINE DEHYDROGENASE"/>
    <property type="match status" value="1"/>
</dbReference>
<evidence type="ECO:0000313" key="22">
    <source>
        <dbReference type="Proteomes" id="UP000070376"/>
    </source>
</evidence>
<evidence type="ECO:0000256" key="6">
    <source>
        <dbReference type="ARBA" id="ARBA00013376"/>
    </source>
</evidence>
<keyword evidence="7 18" id="KW-0028">Amino-acid biosynthesis</keyword>
<evidence type="ECO:0000256" key="9">
    <source>
        <dbReference type="ARBA" id="ARBA00022723"/>
    </source>
</evidence>
<dbReference type="GO" id="GO:0004412">
    <property type="term" value="F:homoserine dehydrogenase activity"/>
    <property type="evidence" value="ECO:0007669"/>
    <property type="project" value="UniProtKB-EC"/>
</dbReference>
<dbReference type="Proteomes" id="UP000070376">
    <property type="component" value="Unassembled WGS sequence"/>
</dbReference>
<keyword evidence="13" id="KW-0915">Sodium</keyword>
<dbReference type="RefSeq" id="WP_026685069.1">
    <property type="nucleotide sequence ID" value="NZ_CP025437.1"/>
</dbReference>
<evidence type="ECO:0000256" key="16">
    <source>
        <dbReference type="PIRSR" id="PIRSR000098-1"/>
    </source>
</evidence>
<dbReference type="GO" id="GO:0009088">
    <property type="term" value="P:threonine biosynthetic process"/>
    <property type="evidence" value="ECO:0007669"/>
    <property type="project" value="UniProtKB-UniPathway"/>
</dbReference>
<comment type="pathway">
    <text evidence="2 18">Amino-acid biosynthesis; L-threonine biosynthesis; L-threonine from L-aspartate: step 3/5.</text>
</comment>
<dbReference type="InterPro" id="IPR019811">
    <property type="entry name" value="HDH_CS"/>
</dbReference>
<evidence type="ECO:0000256" key="8">
    <source>
        <dbReference type="ARBA" id="ARBA00022697"/>
    </source>
</evidence>
<organism evidence="21 22">
    <name type="scientific">Heyndrickxia coagulans</name>
    <name type="common">Weizmannia coagulans</name>
    <dbReference type="NCBI Taxonomy" id="1398"/>
    <lineage>
        <taxon>Bacteria</taxon>
        <taxon>Bacillati</taxon>
        <taxon>Bacillota</taxon>
        <taxon>Bacilli</taxon>
        <taxon>Bacillales</taxon>
        <taxon>Bacillaceae</taxon>
        <taxon>Heyndrickxia</taxon>
    </lineage>
</organism>
<dbReference type="EC" id="1.1.1.3" evidence="5 18"/>
<keyword evidence="14 18" id="KW-0486">Methionine biosynthesis</keyword>
<keyword evidence="12" id="KW-0520">NAD</keyword>
<evidence type="ECO:0000256" key="11">
    <source>
        <dbReference type="ARBA" id="ARBA00023002"/>
    </source>
</evidence>
<dbReference type="FunFam" id="3.40.50.720:FF:000062">
    <property type="entry name" value="Homoserine dehydrogenase"/>
    <property type="match status" value="1"/>
</dbReference>
<dbReference type="PROSITE" id="PS51671">
    <property type="entry name" value="ACT"/>
    <property type="match status" value="1"/>
</dbReference>
<dbReference type="InterPro" id="IPR001342">
    <property type="entry name" value="HDH_cat"/>
</dbReference>
<feature type="domain" description="ACT" evidence="20">
    <location>
        <begin position="351"/>
        <end position="426"/>
    </location>
</feature>
<dbReference type="Gene3D" id="3.30.70.260">
    <property type="match status" value="1"/>
</dbReference>
<dbReference type="InterPro" id="IPR002912">
    <property type="entry name" value="ACT_dom"/>
</dbReference>
<dbReference type="InterPro" id="IPR016204">
    <property type="entry name" value="HDH"/>
</dbReference>
<keyword evidence="8 18" id="KW-0791">Threonine biosynthesis</keyword>
<dbReference type="Gene3D" id="3.30.360.10">
    <property type="entry name" value="Dihydrodipicolinate Reductase, domain 2"/>
    <property type="match status" value="1"/>
</dbReference>
<name>A0A133KE59_HEYCO</name>
<comment type="catalytic activity">
    <reaction evidence="15">
        <text>L-homoserine + NADP(+) = L-aspartate 4-semialdehyde + NADPH + H(+)</text>
        <dbReference type="Rhea" id="RHEA:15761"/>
        <dbReference type="ChEBI" id="CHEBI:15378"/>
        <dbReference type="ChEBI" id="CHEBI:57476"/>
        <dbReference type="ChEBI" id="CHEBI:57783"/>
        <dbReference type="ChEBI" id="CHEBI:58349"/>
        <dbReference type="ChEBI" id="CHEBI:537519"/>
        <dbReference type="EC" id="1.1.1.3"/>
    </reaction>
    <physiologicalReaction direction="right-to-left" evidence="15">
        <dbReference type="Rhea" id="RHEA:15763"/>
    </physiologicalReaction>
</comment>
<dbReference type="SUPFAM" id="SSF55347">
    <property type="entry name" value="Glyceraldehyde-3-phosphate dehydrogenase-like, C-terminal domain"/>
    <property type="match status" value="1"/>
</dbReference>
<protein>
    <recommendedName>
        <fullName evidence="6 18">Homoserine dehydrogenase</fullName>
        <ecNumber evidence="5 18">1.1.1.3</ecNumber>
    </recommendedName>
</protein>
<dbReference type="GO" id="GO:0009086">
    <property type="term" value="P:methionine biosynthetic process"/>
    <property type="evidence" value="ECO:0007669"/>
    <property type="project" value="UniProtKB-KW"/>
</dbReference>
<evidence type="ECO:0000256" key="2">
    <source>
        <dbReference type="ARBA" id="ARBA00005056"/>
    </source>
</evidence>
<dbReference type="PROSITE" id="PS01042">
    <property type="entry name" value="HOMOSER_DHGENASE"/>
    <property type="match status" value="1"/>
</dbReference>
<dbReference type="EMBL" id="LRPN01000164">
    <property type="protein sequence ID" value="KWZ77777.1"/>
    <property type="molecule type" value="Genomic_DNA"/>
</dbReference>
<sequence length="431" mass="47576">MKSDVSIGLLGLGTVGCGVVKLIRQHQEELVHQLGREVKVKRILVRDTEKDRGVDIDPASVTTNPDEILNDPEIDVVVEVMGGIDEARRYIVKAIENKKHVVTANKDLIALYGPELQELAWKNQCDLLYEASVGGGIPIIRGLTDGLVSDRIQKVMGIVNGTTNFILTKMMDEGVSYDEALKEAQELGFAEADPTSDVEGLDAARKMAILARLAFYTNVKLEDVEVEGITHLSSADLHYGKTLGYTMKLIGMAECQDEHIEVSVQPAFIAQNHPLASVKNEFNAVYINGEAIGEAMFYGPGAGSMPTATAVVSDCIAAIKNMQLGVNGRNLRGPRFERKLMPPEQRYGQFYIRMHLKDQVGAFSKITAAFSALNISFKRILQTPDKRDELAEIIIVTHKVSLDRFQKALEQLNEMPVVKEVNSYYRVEGEA</sequence>
<gene>
    <name evidence="21" type="ORF">HMPREF3213_03207</name>
</gene>
<dbReference type="Pfam" id="PF03447">
    <property type="entry name" value="NAD_binding_3"/>
    <property type="match status" value="1"/>
</dbReference>
<evidence type="ECO:0000256" key="7">
    <source>
        <dbReference type="ARBA" id="ARBA00022605"/>
    </source>
</evidence>
<evidence type="ECO:0000256" key="3">
    <source>
        <dbReference type="ARBA" id="ARBA00005062"/>
    </source>
</evidence>
<evidence type="ECO:0000256" key="15">
    <source>
        <dbReference type="ARBA" id="ARBA00048841"/>
    </source>
</evidence>
<comment type="caution">
    <text evidence="21">The sequence shown here is derived from an EMBL/GenBank/DDBJ whole genome shotgun (WGS) entry which is preliminary data.</text>
</comment>
<keyword evidence="11 18" id="KW-0560">Oxidoreductase</keyword>
<dbReference type="Pfam" id="PF00742">
    <property type="entry name" value="Homoserine_dh"/>
    <property type="match status" value="1"/>
</dbReference>
<dbReference type="InterPro" id="IPR045865">
    <property type="entry name" value="ACT-like_dom_sf"/>
</dbReference>
<dbReference type="CDD" id="cd04881">
    <property type="entry name" value="ACT_HSDH-Hom"/>
    <property type="match status" value="1"/>
</dbReference>
<dbReference type="UniPathway" id="UPA00051">
    <property type="reaction ID" value="UER00465"/>
</dbReference>
<evidence type="ECO:0000256" key="1">
    <source>
        <dbReference type="ARBA" id="ARBA00001920"/>
    </source>
</evidence>
<evidence type="ECO:0000256" key="14">
    <source>
        <dbReference type="ARBA" id="ARBA00023167"/>
    </source>
</evidence>
<evidence type="ECO:0000256" key="17">
    <source>
        <dbReference type="PIRSR" id="PIRSR000098-2"/>
    </source>
</evidence>
<dbReference type="AlphaFoldDB" id="A0A133KE59"/>
<dbReference type="NCBIfam" id="NF004976">
    <property type="entry name" value="PRK06349.1"/>
    <property type="match status" value="1"/>
</dbReference>
<dbReference type="SUPFAM" id="SSF55021">
    <property type="entry name" value="ACT-like"/>
    <property type="match status" value="1"/>
</dbReference>
<proteinExistence type="inferred from homology"/>
<evidence type="ECO:0000256" key="10">
    <source>
        <dbReference type="ARBA" id="ARBA00022857"/>
    </source>
</evidence>
<dbReference type="Pfam" id="PF01842">
    <property type="entry name" value="ACT"/>
    <property type="match status" value="1"/>
</dbReference>
<evidence type="ECO:0000256" key="13">
    <source>
        <dbReference type="ARBA" id="ARBA00023053"/>
    </source>
</evidence>
<dbReference type="PROSITE" id="PS51257">
    <property type="entry name" value="PROKAR_LIPOPROTEIN"/>
    <property type="match status" value="1"/>
</dbReference>
<feature type="binding site" evidence="17">
    <location>
        <begin position="10"/>
        <end position="17"/>
    </location>
    <ligand>
        <name>NADP(+)</name>
        <dbReference type="ChEBI" id="CHEBI:58349"/>
    </ligand>
</feature>
<dbReference type="PIRSF" id="PIRSF000098">
    <property type="entry name" value="Homoser_dehydrog"/>
    <property type="match status" value="1"/>
</dbReference>
<keyword evidence="10 17" id="KW-0521">NADP</keyword>
<dbReference type="GO" id="GO:0050661">
    <property type="term" value="F:NADP binding"/>
    <property type="evidence" value="ECO:0007669"/>
    <property type="project" value="InterPro"/>
</dbReference>
<evidence type="ECO:0000256" key="4">
    <source>
        <dbReference type="ARBA" id="ARBA00006753"/>
    </source>
</evidence>
<evidence type="ECO:0000256" key="12">
    <source>
        <dbReference type="ARBA" id="ARBA00023027"/>
    </source>
</evidence>
<dbReference type="FunFam" id="3.30.360.10:FF:000005">
    <property type="entry name" value="Homoserine dehydrogenase"/>
    <property type="match status" value="1"/>
</dbReference>
<reference evidence="22" key="1">
    <citation type="submission" date="2016-01" db="EMBL/GenBank/DDBJ databases">
        <authorList>
            <person name="Mitreva M."/>
            <person name="Pepin K.H."/>
            <person name="Mihindukulasuriya K.A."/>
            <person name="Fulton R."/>
            <person name="Fronick C."/>
            <person name="O'Laughlin M."/>
            <person name="Miner T."/>
            <person name="Herter B."/>
            <person name="Rosa B.A."/>
            <person name="Cordes M."/>
            <person name="Tomlinson C."/>
            <person name="Wollam A."/>
            <person name="Palsikar V.B."/>
            <person name="Mardis E.R."/>
            <person name="Wilson R.K."/>
        </authorList>
    </citation>
    <scope>NUCLEOTIDE SEQUENCE [LARGE SCALE GENOMIC DNA]</scope>
    <source>
        <strain evidence="22">GED7749B</strain>
    </source>
</reference>
<comment type="cofactor">
    <cofactor evidence="1">
        <name>a metal cation</name>
        <dbReference type="ChEBI" id="CHEBI:25213"/>
    </cofactor>
</comment>
<evidence type="ECO:0000256" key="18">
    <source>
        <dbReference type="RuleBase" id="RU000579"/>
    </source>
</evidence>
<feature type="active site" description="Proton donor" evidence="16">
    <location>
        <position position="206"/>
    </location>
</feature>
<evidence type="ECO:0000313" key="21">
    <source>
        <dbReference type="EMBL" id="KWZ77777.1"/>
    </source>
</evidence>
<dbReference type="UniPathway" id="UPA00050">
    <property type="reaction ID" value="UER00063"/>
</dbReference>
<dbReference type="SUPFAM" id="SSF51735">
    <property type="entry name" value="NAD(P)-binding Rossmann-fold domains"/>
    <property type="match status" value="1"/>
</dbReference>
<dbReference type="GO" id="GO:0046872">
    <property type="term" value="F:metal ion binding"/>
    <property type="evidence" value="ECO:0007669"/>
    <property type="project" value="UniProtKB-KW"/>
</dbReference>
<evidence type="ECO:0000256" key="5">
    <source>
        <dbReference type="ARBA" id="ARBA00013213"/>
    </source>
</evidence>
<dbReference type="Gene3D" id="3.40.50.720">
    <property type="entry name" value="NAD(P)-binding Rossmann-like Domain"/>
    <property type="match status" value="1"/>
</dbReference>
<dbReference type="PATRIC" id="fig|1398.22.peg.3212"/>
<keyword evidence="9" id="KW-0479">Metal-binding</keyword>
<feature type="binding site" evidence="17">
    <location>
        <position position="191"/>
    </location>
    <ligand>
        <name>L-homoserine</name>
        <dbReference type="ChEBI" id="CHEBI:57476"/>
    </ligand>
</feature>
<evidence type="ECO:0000259" key="20">
    <source>
        <dbReference type="PROSITE" id="PS51671"/>
    </source>
</evidence>
<dbReference type="InterPro" id="IPR005106">
    <property type="entry name" value="Asp/hSer_DH_NAD-bd"/>
</dbReference>
<comment type="similarity">
    <text evidence="4 19">Belongs to the homoserine dehydrogenase family.</text>
</comment>
<feature type="binding site" evidence="17">
    <location>
        <position position="106"/>
    </location>
    <ligand>
        <name>NADPH</name>
        <dbReference type="ChEBI" id="CHEBI:57783"/>
    </ligand>
</feature>
<dbReference type="PANTHER" id="PTHR43331:SF1">
    <property type="entry name" value="HOMOSERINE DEHYDROGENASE"/>
    <property type="match status" value="1"/>
</dbReference>